<dbReference type="EMBL" id="VSWC01000015">
    <property type="protein sequence ID" value="KAA1113376.1"/>
    <property type="molecule type" value="Genomic_DNA"/>
</dbReference>
<accession>A0A5B0QJL5</accession>
<gene>
    <name evidence="2" type="ORF">PGT21_029838</name>
</gene>
<proteinExistence type="predicted"/>
<feature type="compositionally biased region" description="Low complexity" evidence="1">
    <location>
        <begin position="27"/>
        <end position="42"/>
    </location>
</feature>
<evidence type="ECO:0000313" key="2">
    <source>
        <dbReference type="EMBL" id="KAA1113376.1"/>
    </source>
</evidence>
<organism evidence="2 3">
    <name type="scientific">Puccinia graminis f. sp. tritici</name>
    <dbReference type="NCBI Taxonomy" id="56615"/>
    <lineage>
        <taxon>Eukaryota</taxon>
        <taxon>Fungi</taxon>
        <taxon>Dikarya</taxon>
        <taxon>Basidiomycota</taxon>
        <taxon>Pucciniomycotina</taxon>
        <taxon>Pucciniomycetes</taxon>
        <taxon>Pucciniales</taxon>
        <taxon>Pucciniaceae</taxon>
        <taxon>Puccinia</taxon>
    </lineage>
</organism>
<evidence type="ECO:0000313" key="3">
    <source>
        <dbReference type="Proteomes" id="UP000324748"/>
    </source>
</evidence>
<feature type="region of interest" description="Disordered" evidence="1">
    <location>
        <begin position="1"/>
        <end position="51"/>
    </location>
</feature>
<comment type="caution">
    <text evidence="2">The sequence shown here is derived from an EMBL/GenBank/DDBJ whole genome shotgun (WGS) entry which is preliminary data.</text>
</comment>
<reference evidence="2 3" key="1">
    <citation type="submission" date="2019-05" db="EMBL/GenBank/DDBJ databases">
        <title>Emergence of the Ug99 lineage of the wheat stem rust pathogen through somatic hybridization.</title>
        <authorList>
            <person name="Li F."/>
            <person name="Upadhyaya N.M."/>
            <person name="Sperschneider J."/>
            <person name="Matny O."/>
            <person name="Nguyen-Phuc H."/>
            <person name="Mago R."/>
            <person name="Raley C."/>
            <person name="Miller M.E."/>
            <person name="Silverstein K.A.T."/>
            <person name="Henningsen E."/>
            <person name="Hirsch C.D."/>
            <person name="Visser B."/>
            <person name="Pretorius Z.A."/>
            <person name="Steffenson B.J."/>
            <person name="Schwessinger B."/>
            <person name="Dodds P.N."/>
            <person name="Figueroa M."/>
        </authorList>
    </citation>
    <scope>NUCLEOTIDE SEQUENCE [LARGE SCALE GENOMIC DNA]</scope>
    <source>
        <strain evidence="2">21-0</strain>
    </source>
</reference>
<sequence>MPSVAPLRTNPRSAGRTYVHQPIGLDPRPSSSARAHPSSSSAVDQNYSPGW</sequence>
<keyword evidence="3" id="KW-1185">Reference proteome</keyword>
<name>A0A5B0QJL5_PUCGR</name>
<dbReference type="AlphaFoldDB" id="A0A5B0QJL5"/>
<evidence type="ECO:0000256" key="1">
    <source>
        <dbReference type="SAM" id="MobiDB-lite"/>
    </source>
</evidence>
<dbReference type="Proteomes" id="UP000324748">
    <property type="component" value="Unassembled WGS sequence"/>
</dbReference>
<protein>
    <submittedName>
        <fullName evidence="2">Uncharacterized protein</fullName>
    </submittedName>
</protein>